<proteinExistence type="predicted"/>
<evidence type="ECO:0000313" key="2">
    <source>
        <dbReference type="EMBL" id="PRQ25320.1"/>
    </source>
</evidence>
<dbReference type="EMBL" id="PDCK01000044">
    <property type="protein sequence ID" value="PRQ25320.1"/>
    <property type="molecule type" value="Genomic_DNA"/>
</dbReference>
<dbReference type="AlphaFoldDB" id="A0A2P6PTS0"/>
<organism evidence="2 3">
    <name type="scientific">Rosa chinensis</name>
    <name type="common">China rose</name>
    <dbReference type="NCBI Taxonomy" id="74649"/>
    <lineage>
        <taxon>Eukaryota</taxon>
        <taxon>Viridiplantae</taxon>
        <taxon>Streptophyta</taxon>
        <taxon>Embryophyta</taxon>
        <taxon>Tracheophyta</taxon>
        <taxon>Spermatophyta</taxon>
        <taxon>Magnoliopsida</taxon>
        <taxon>eudicotyledons</taxon>
        <taxon>Gunneridae</taxon>
        <taxon>Pentapetalae</taxon>
        <taxon>rosids</taxon>
        <taxon>fabids</taxon>
        <taxon>Rosales</taxon>
        <taxon>Rosaceae</taxon>
        <taxon>Rosoideae</taxon>
        <taxon>Rosoideae incertae sedis</taxon>
        <taxon>Rosa</taxon>
    </lineage>
</organism>
<keyword evidence="1" id="KW-0472">Membrane</keyword>
<feature type="transmembrane region" description="Helical" evidence="1">
    <location>
        <begin position="6"/>
        <end position="28"/>
    </location>
</feature>
<evidence type="ECO:0000313" key="3">
    <source>
        <dbReference type="Proteomes" id="UP000238479"/>
    </source>
</evidence>
<accession>A0A2P6PTS0</accession>
<keyword evidence="1" id="KW-1133">Transmembrane helix</keyword>
<comment type="caution">
    <text evidence="2">The sequence shown here is derived from an EMBL/GenBank/DDBJ whole genome shotgun (WGS) entry which is preliminary data.</text>
</comment>
<dbReference type="Gramene" id="PRQ25320">
    <property type="protein sequence ID" value="PRQ25320"/>
    <property type="gene ID" value="RchiOBHm_Chr6g0282351"/>
</dbReference>
<keyword evidence="3" id="KW-1185">Reference proteome</keyword>
<name>A0A2P6PTS0_ROSCH</name>
<dbReference type="Proteomes" id="UP000238479">
    <property type="component" value="Chromosome 6"/>
</dbReference>
<protein>
    <submittedName>
        <fullName evidence="2">Uncharacterized protein</fullName>
    </submittedName>
</protein>
<keyword evidence="1" id="KW-0812">Transmembrane</keyword>
<gene>
    <name evidence="2" type="ORF">RchiOBHm_Chr6g0282351</name>
</gene>
<evidence type="ECO:0000256" key="1">
    <source>
        <dbReference type="SAM" id="Phobius"/>
    </source>
</evidence>
<reference evidence="2 3" key="1">
    <citation type="journal article" date="2018" name="Nat. Genet.">
        <title>The Rosa genome provides new insights in the design of modern roses.</title>
        <authorList>
            <person name="Bendahmane M."/>
        </authorList>
    </citation>
    <scope>NUCLEOTIDE SEQUENCE [LARGE SCALE GENOMIC DNA]</scope>
    <source>
        <strain evidence="3">cv. Old Blush</strain>
    </source>
</reference>
<sequence length="66" mass="7514">MFAFSSAAWCGFAVLSLILGFWNLLFWLRFPFICLFVPVLKSFCVVDLPGTWNVRFSLQSRSSCIG</sequence>